<dbReference type="SMART" id="SM00382">
    <property type="entry name" value="AAA"/>
    <property type="match status" value="1"/>
</dbReference>
<dbReference type="Proteomes" id="UP000669317">
    <property type="component" value="Unassembled WGS sequence"/>
</dbReference>
<sequence>MGIDELEDTKTDLIPALYNSAVLPEHVGNPLIEALPRFRTAEEVLGAIGVSPRFSERDRLQDSYIRMLSVLSLRNFFVPLKTHWKVVEQMGLVLRDGYTHRNPARPDYKRALVEFYRQSMEGAIVPITLPKPSTAPSFSIFGVSGMGKSSIVERILAFYPQALVHPQHHFKQLVWLKVDCPMDGSLKQLLLGIIAQIDKLLGTTHYDAVKKRTEIDKLVLDVAKISAQHHLGVLIIDEIQHLLDAPGVGPARMLNFFVTFANEVKIPFVLVGTPKAEKMLGVLFREARRVSDAGTIHWDRMQRGQEWNYFIENLWPFQWTAKPSPLTDELSEAMYFETQGITALAVRLYQLVQLEAIRSRKESITKRLISNVASDSFSLLQPALRALRSGRKKYIAKFEDFFDECIDDIDESLRIASMQGPSVISDNASGRSLAAIKLKKNLAEVGVSPNQVAAIVDKFQASRSASDGVDDSLVEEISAALKKEGGDSSLIAMLEKAKADGSDMVSMLKEAGILIHE</sequence>
<dbReference type="InterPro" id="IPR027417">
    <property type="entry name" value="P-loop_NTPase"/>
</dbReference>
<dbReference type="InterPro" id="IPR049945">
    <property type="entry name" value="AAA_22"/>
</dbReference>
<dbReference type="GO" id="GO:0005524">
    <property type="term" value="F:ATP binding"/>
    <property type="evidence" value="ECO:0007669"/>
    <property type="project" value="UniProtKB-KW"/>
</dbReference>
<accession>A0ABS3ZTL1</accession>
<keyword evidence="2" id="KW-0547">Nucleotide-binding</keyword>
<reference evidence="2 3" key="1">
    <citation type="submission" date="2021-03" db="EMBL/GenBank/DDBJ databases">
        <title>Genome Sequence of Bradyrhizobium vignae strain ISRA400.</title>
        <authorList>
            <person name="Tisa L.S."/>
            <person name="Svistoonoff S."/>
            <person name="Hocher V."/>
            <person name="Fall S."/>
            <person name="Zaiya A."/>
            <person name="Naing D."/>
            <person name="Niang N."/>
            <person name="Diouf A."/>
            <person name="Dasylva M.C."/>
            <person name="Toure O."/>
            <person name="Gueye M."/>
            <person name="Gully D."/>
            <person name="Tisseyre P."/>
            <person name="Simpson S."/>
            <person name="Morris K."/>
            <person name="Thomas W.K."/>
        </authorList>
    </citation>
    <scope>NUCLEOTIDE SEQUENCE [LARGE SCALE GENOMIC DNA]</scope>
    <source>
        <strain evidence="2 3">ISRA400</strain>
    </source>
</reference>
<evidence type="ECO:0000313" key="2">
    <source>
        <dbReference type="EMBL" id="MBP0111473.1"/>
    </source>
</evidence>
<dbReference type="Pfam" id="PF13401">
    <property type="entry name" value="AAA_22"/>
    <property type="match status" value="1"/>
</dbReference>
<name>A0ABS3ZTL1_9BRAD</name>
<dbReference type="InterPro" id="IPR003593">
    <property type="entry name" value="AAA+_ATPase"/>
</dbReference>
<keyword evidence="3" id="KW-1185">Reference proteome</keyword>
<proteinExistence type="predicted"/>
<dbReference type="Gene3D" id="3.40.50.300">
    <property type="entry name" value="P-loop containing nucleotide triphosphate hydrolases"/>
    <property type="match status" value="1"/>
</dbReference>
<evidence type="ECO:0000313" key="3">
    <source>
        <dbReference type="Proteomes" id="UP000669317"/>
    </source>
</evidence>
<dbReference type="SUPFAM" id="SSF52540">
    <property type="entry name" value="P-loop containing nucleoside triphosphate hydrolases"/>
    <property type="match status" value="1"/>
</dbReference>
<keyword evidence="2" id="KW-0067">ATP-binding</keyword>
<gene>
    <name evidence="2" type="ORF">JWS04_10310</name>
</gene>
<comment type="caution">
    <text evidence="2">The sequence shown here is derived from an EMBL/GenBank/DDBJ whole genome shotgun (WGS) entry which is preliminary data.</text>
</comment>
<dbReference type="RefSeq" id="WP_209294911.1">
    <property type="nucleotide sequence ID" value="NZ_JAGIKT010000017.1"/>
</dbReference>
<evidence type="ECO:0000259" key="1">
    <source>
        <dbReference type="SMART" id="SM00382"/>
    </source>
</evidence>
<organism evidence="2 3">
    <name type="scientific">Bradyrhizobium vignae</name>
    <dbReference type="NCBI Taxonomy" id="1549949"/>
    <lineage>
        <taxon>Bacteria</taxon>
        <taxon>Pseudomonadati</taxon>
        <taxon>Pseudomonadota</taxon>
        <taxon>Alphaproteobacteria</taxon>
        <taxon>Hyphomicrobiales</taxon>
        <taxon>Nitrobacteraceae</taxon>
        <taxon>Bradyrhizobium</taxon>
    </lineage>
</organism>
<protein>
    <submittedName>
        <fullName evidence="2">ATP-binding protein</fullName>
    </submittedName>
</protein>
<feature type="domain" description="AAA+ ATPase" evidence="1">
    <location>
        <begin position="134"/>
        <end position="297"/>
    </location>
</feature>
<dbReference type="EMBL" id="JAGIKT010000017">
    <property type="protein sequence ID" value="MBP0111473.1"/>
    <property type="molecule type" value="Genomic_DNA"/>
</dbReference>